<proteinExistence type="predicted"/>
<keyword evidence="2" id="KW-1185">Reference proteome</keyword>
<dbReference type="AlphaFoldDB" id="A0A0L6VDJ8"/>
<dbReference type="OrthoDB" id="2802215at2759"/>
<comment type="caution">
    <text evidence="1">The sequence shown here is derived from an EMBL/GenBank/DDBJ whole genome shotgun (WGS) entry which is preliminary data.</text>
</comment>
<dbReference type="EMBL" id="LAVV01006681">
    <property type="protein sequence ID" value="KNZ58804.1"/>
    <property type="molecule type" value="Genomic_DNA"/>
</dbReference>
<dbReference type="VEuPathDB" id="FungiDB:VP01_185g6"/>
<evidence type="ECO:0000313" key="1">
    <source>
        <dbReference type="EMBL" id="KNZ58804.1"/>
    </source>
</evidence>
<evidence type="ECO:0000313" key="2">
    <source>
        <dbReference type="Proteomes" id="UP000037035"/>
    </source>
</evidence>
<dbReference type="Proteomes" id="UP000037035">
    <property type="component" value="Unassembled WGS sequence"/>
</dbReference>
<reference evidence="1 2" key="1">
    <citation type="submission" date="2015-08" db="EMBL/GenBank/DDBJ databases">
        <title>Next Generation Sequencing and Analysis of the Genome of Puccinia sorghi L Schw, the Causal Agent of Maize Common Rust.</title>
        <authorList>
            <person name="Rochi L."/>
            <person name="Burguener G."/>
            <person name="Darino M."/>
            <person name="Turjanski A."/>
            <person name="Kreff E."/>
            <person name="Dieguez M.J."/>
            <person name="Sacco F."/>
        </authorList>
    </citation>
    <scope>NUCLEOTIDE SEQUENCE [LARGE SCALE GENOMIC DNA]</scope>
    <source>
        <strain evidence="1 2">RO10H11247</strain>
    </source>
</reference>
<sequence>MYRACVQVWTGRSVNLNVLRPFGCLTYSLIPKEKQVFKLHPTAEKGIMLGYDNDFSSSNLQIRKQESGLCQEFQV</sequence>
<name>A0A0L6VDJ8_9BASI</name>
<protein>
    <submittedName>
        <fullName evidence="1">Uncharacterized protein</fullName>
    </submittedName>
</protein>
<organism evidence="1 2">
    <name type="scientific">Puccinia sorghi</name>
    <dbReference type="NCBI Taxonomy" id="27349"/>
    <lineage>
        <taxon>Eukaryota</taxon>
        <taxon>Fungi</taxon>
        <taxon>Dikarya</taxon>
        <taxon>Basidiomycota</taxon>
        <taxon>Pucciniomycotina</taxon>
        <taxon>Pucciniomycetes</taxon>
        <taxon>Pucciniales</taxon>
        <taxon>Pucciniaceae</taxon>
        <taxon>Puccinia</taxon>
    </lineage>
</organism>
<gene>
    <name evidence="1" type="ORF">VP01_185g6</name>
</gene>
<accession>A0A0L6VDJ8</accession>